<name>A0ABT7R009_9BACT</name>
<proteinExistence type="predicted"/>
<organism evidence="1 2">
    <name type="scientific">Sulfurovum zhangzhouensis</name>
    <dbReference type="NCBI Taxonomy" id="3019067"/>
    <lineage>
        <taxon>Bacteria</taxon>
        <taxon>Pseudomonadati</taxon>
        <taxon>Campylobacterota</taxon>
        <taxon>Epsilonproteobacteria</taxon>
        <taxon>Campylobacterales</taxon>
        <taxon>Sulfurovaceae</taxon>
        <taxon>Sulfurovum</taxon>
    </lineage>
</organism>
<accession>A0ABT7R009</accession>
<sequence>MIDFLEVTERIRTILHSTLKKEKIYDRDIAHALKLDPQYYAVIKKRKKIPYESIALFCQYHKVSINWILFSQNPMLLD</sequence>
<dbReference type="Gene3D" id="1.10.260.40">
    <property type="entry name" value="lambda repressor-like DNA-binding domains"/>
    <property type="match status" value="1"/>
</dbReference>
<keyword evidence="2" id="KW-1185">Reference proteome</keyword>
<evidence type="ECO:0000313" key="2">
    <source>
        <dbReference type="Proteomes" id="UP001169069"/>
    </source>
</evidence>
<protein>
    <submittedName>
        <fullName evidence="1">Uncharacterized protein</fullName>
    </submittedName>
</protein>
<dbReference type="InterPro" id="IPR010982">
    <property type="entry name" value="Lambda_DNA-bd_dom_sf"/>
</dbReference>
<comment type="caution">
    <text evidence="1">The sequence shown here is derived from an EMBL/GenBank/DDBJ whole genome shotgun (WGS) entry which is preliminary data.</text>
</comment>
<dbReference type="Proteomes" id="UP001169069">
    <property type="component" value="Unassembled WGS sequence"/>
</dbReference>
<evidence type="ECO:0000313" key="1">
    <source>
        <dbReference type="EMBL" id="MDM5272362.1"/>
    </source>
</evidence>
<dbReference type="EMBL" id="JAQIBD010000003">
    <property type="protein sequence ID" value="MDM5272362.1"/>
    <property type="molecule type" value="Genomic_DNA"/>
</dbReference>
<dbReference type="RefSeq" id="WP_289414162.1">
    <property type="nucleotide sequence ID" value="NZ_JAQIBD010000003.1"/>
</dbReference>
<gene>
    <name evidence="1" type="ORF">PGH07_09220</name>
</gene>
<reference evidence="1" key="1">
    <citation type="submission" date="2023-01" db="EMBL/GenBank/DDBJ databases">
        <title>Sulfurovum sp. zt1-1 genome assembly.</title>
        <authorList>
            <person name="Wang J."/>
        </authorList>
    </citation>
    <scope>NUCLEOTIDE SEQUENCE</scope>
    <source>
        <strain evidence="1">Zt1-1</strain>
    </source>
</reference>